<reference evidence="2" key="1">
    <citation type="submission" date="2022-12" db="EMBL/GenBank/DDBJ databases">
        <title>Reference genome sequencing for broad-spectrum identification of bacterial and archaeal isolates by mass spectrometry.</title>
        <authorList>
            <person name="Sekiguchi Y."/>
            <person name="Tourlousse D.M."/>
        </authorList>
    </citation>
    <scope>NUCLEOTIDE SEQUENCE</scope>
    <source>
        <strain evidence="2">301</strain>
    </source>
</reference>
<dbReference type="GO" id="GO:0016757">
    <property type="term" value="F:glycosyltransferase activity"/>
    <property type="evidence" value="ECO:0007669"/>
    <property type="project" value="InterPro"/>
</dbReference>
<dbReference type="Pfam" id="PF04577">
    <property type="entry name" value="Glyco_transf_61"/>
    <property type="match status" value="1"/>
</dbReference>
<dbReference type="RefSeq" id="WP_281806586.1">
    <property type="nucleotide sequence ID" value="NZ_BSDO01000002.1"/>
</dbReference>
<dbReference type="EMBL" id="JAVDPY010000001">
    <property type="protein sequence ID" value="MDR6332513.1"/>
    <property type="molecule type" value="Genomic_DNA"/>
</dbReference>
<feature type="domain" description="Glycosyltransferase 61 catalytic" evidence="1">
    <location>
        <begin position="168"/>
        <end position="343"/>
    </location>
</feature>
<proteinExistence type="predicted"/>
<evidence type="ECO:0000313" key="2">
    <source>
        <dbReference type="EMBL" id="GLI21735.1"/>
    </source>
</evidence>
<evidence type="ECO:0000313" key="4">
    <source>
        <dbReference type="Proteomes" id="UP001144397"/>
    </source>
</evidence>
<dbReference type="GeneID" id="95762204"/>
<dbReference type="EMBL" id="BSDO01000002">
    <property type="protein sequence ID" value="GLI21735.1"/>
    <property type="molecule type" value="Genomic_DNA"/>
</dbReference>
<keyword evidence="5" id="KW-1185">Reference proteome</keyword>
<evidence type="ECO:0000259" key="1">
    <source>
        <dbReference type="Pfam" id="PF04577"/>
    </source>
</evidence>
<accession>A0A9W6FJ17</accession>
<evidence type="ECO:0000313" key="3">
    <source>
        <dbReference type="EMBL" id="MDR6332513.1"/>
    </source>
</evidence>
<comment type="caution">
    <text evidence="2">The sequence shown here is derived from an EMBL/GenBank/DDBJ whole genome shotgun (WGS) entry which is preliminary data.</text>
</comment>
<organism evidence="2 4">
    <name type="scientific">Xanthobacter flavus</name>
    <dbReference type="NCBI Taxonomy" id="281"/>
    <lineage>
        <taxon>Bacteria</taxon>
        <taxon>Pseudomonadati</taxon>
        <taxon>Pseudomonadota</taxon>
        <taxon>Alphaproteobacteria</taxon>
        <taxon>Hyphomicrobiales</taxon>
        <taxon>Xanthobacteraceae</taxon>
        <taxon>Xanthobacter</taxon>
    </lineage>
</organism>
<gene>
    <name evidence="3" type="ORF">GGQ86_000960</name>
    <name evidence="2" type="ORF">XFLAVUS301_14090</name>
</gene>
<reference evidence="3 5" key="2">
    <citation type="submission" date="2023-07" db="EMBL/GenBank/DDBJ databases">
        <title>Genomic Encyclopedia of Type Strains, Phase IV (KMG-IV): sequencing the most valuable type-strain genomes for metagenomic binning, comparative biology and taxonomic classification.</title>
        <authorList>
            <person name="Goeker M."/>
        </authorList>
    </citation>
    <scope>NUCLEOTIDE SEQUENCE [LARGE SCALE GENOMIC DNA]</scope>
    <source>
        <strain evidence="3 5">DSM 338</strain>
    </source>
</reference>
<protein>
    <recommendedName>
        <fullName evidence="1">Glycosyltransferase 61 catalytic domain-containing protein</fullName>
    </recommendedName>
</protein>
<evidence type="ECO:0000313" key="5">
    <source>
        <dbReference type="Proteomes" id="UP001245370"/>
    </source>
</evidence>
<dbReference type="InterPro" id="IPR049625">
    <property type="entry name" value="Glyco_transf_61_cat"/>
</dbReference>
<dbReference type="Proteomes" id="UP001245370">
    <property type="component" value="Unassembled WGS sequence"/>
</dbReference>
<name>A0A9W6FJ17_XANFL</name>
<dbReference type="Proteomes" id="UP001144397">
    <property type="component" value="Unassembled WGS sequence"/>
</dbReference>
<dbReference type="AlphaFoldDB" id="A0A9W6FJ17"/>
<sequence length="402" mass="44923">MLNPHLIAQLRRAVAENPEVSMLGNLSLDRVQISMPSAPSLPSVMVEPAWHGGMTGPREIFGRPVDDSCLSGVGALGVSVPEKSIYTVENARVVGFDSILGPTGELFAPSPTTKKNIDSLLQKNETDHQGYLIQRSDESFYVYYAARPHDKHFNLDAVYFPNLEPGNYGSFIFRQLPQILSVPDIDRFQAIIVPDRTPWTSAALKMMGFENTPVFSLREVSGDTFRSISLFSDFDAEGTLTPATMGRMRRLATPEGRACTEPSKRHIYVSRLLSSLARPDYRPLKNEMDIEAFFSERGFEIVYPETLTFSEQIHLFHGASKIVGPSGSGMLNAVFSEPGTKIVDMESFHVCVRQHAKIYSSSEKAYSFLFGELEKGDRHSMIVSPWTAPMHLVREAYDWIMD</sequence>